<dbReference type="InterPro" id="IPR036388">
    <property type="entry name" value="WH-like_DNA-bd_sf"/>
</dbReference>
<gene>
    <name evidence="7" type="ORF">HX018_03445</name>
</gene>
<proteinExistence type="inferred from homology"/>
<reference evidence="7" key="1">
    <citation type="submission" date="2020-06" db="EMBL/GenBank/DDBJ databases">
        <authorList>
            <person name="Dong N."/>
        </authorList>
    </citation>
    <scope>NUCLEOTIDE SEQUENCE</scope>
    <source>
        <strain evidence="7">R1692</strain>
    </source>
</reference>
<dbReference type="InterPro" id="IPR007627">
    <property type="entry name" value="RNA_pol_sigma70_r2"/>
</dbReference>
<accession>A0ABT7NJC6</accession>
<evidence type="ECO:0000256" key="3">
    <source>
        <dbReference type="ARBA" id="ARBA00023082"/>
    </source>
</evidence>
<organism evidence="7 8">
    <name type="scientific">Sphingobacterium hotanense</name>
    <dbReference type="NCBI Taxonomy" id="649196"/>
    <lineage>
        <taxon>Bacteria</taxon>
        <taxon>Pseudomonadati</taxon>
        <taxon>Bacteroidota</taxon>
        <taxon>Sphingobacteriia</taxon>
        <taxon>Sphingobacteriales</taxon>
        <taxon>Sphingobacteriaceae</taxon>
        <taxon>Sphingobacterium</taxon>
    </lineage>
</organism>
<keyword evidence="3" id="KW-0731">Sigma factor</keyword>
<evidence type="ECO:0000313" key="8">
    <source>
        <dbReference type="Proteomes" id="UP001170954"/>
    </source>
</evidence>
<protein>
    <submittedName>
        <fullName evidence="7">Sigma-70 family RNA polymerase sigma factor</fullName>
    </submittedName>
</protein>
<evidence type="ECO:0000256" key="1">
    <source>
        <dbReference type="ARBA" id="ARBA00010641"/>
    </source>
</evidence>
<evidence type="ECO:0000259" key="6">
    <source>
        <dbReference type="Pfam" id="PF08281"/>
    </source>
</evidence>
<dbReference type="NCBIfam" id="TIGR02937">
    <property type="entry name" value="sigma70-ECF"/>
    <property type="match status" value="1"/>
</dbReference>
<dbReference type="InterPro" id="IPR039425">
    <property type="entry name" value="RNA_pol_sigma-70-like"/>
</dbReference>
<dbReference type="RefSeq" id="WP_286650471.1">
    <property type="nucleotide sequence ID" value="NZ_JACAGK010000006.1"/>
</dbReference>
<keyword evidence="4" id="KW-0804">Transcription</keyword>
<name>A0ABT7NJC6_9SPHI</name>
<dbReference type="InterPro" id="IPR013325">
    <property type="entry name" value="RNA_pol_sigma_r2"/>
</dbReference>
<dbReference type="SUPFAM" id="SSF88659">
    <property type="entry name" value="Sigma3 and sigma4 domains of RNA polymerase sigma factors"/>
    <property type="match status" value="1"/>
</dbReference>
<dbReference type="CDD" id="cd06171">
    <property type="entry name" value="Sigma70_r4"/>
    <property type="match status" value="1"/>
</dbReference>
<dbReference type="Gene3D" id="1.10.10.10">
    <property type="entry name" value="Winged helix-like DNA-binding domain superfamily/Winged helix DNA-binding domain"/>
    <property type="match status" value="1"/>
</dbReference>
<keyword evidence="8" id="KW-1185">Reference proteome</keyword>
<dbReference type="Proteomes" id="UP001170954">
    <property type="component" value="Unassembled WGS sequence"/>
</dbReference>
<dbReference type="PANTHER" id="PTHR43133:SF46">
    <property type="entry name" value="RNA POLYMERASE SIGMA-70 FACTOR ECF SUBFAMILY"/>
    <property type="match status" value="1"/>
</dbReference>
<reference evidence="7" key="2">
    <citation type="journal article" date="2022" name="Sci. Total Environ.">
        <title>Prevalence, transmission, and molecular epidemiology of tet(X)-positive bacteria among humans, animals, and environmental niches in China: An epidemiological, and genomic-based study.</title>
        <authorList>
            <person name="Dong N."/>
            <person name="Zeng Y."/>
            <person name="Cai C."/>
            <person name="Sun C."/>
            <person name="Lu J."/>
            <person name="Liu C."/>
            <person name="Zhou H."/>
            <person name="Sun Q."/>
            <person name="Shu L."/>
            <person name="Wang H."/>
            <person name="Wang Y."/>
            <person name="Wang S."/>
            <person name="Wu C."/>
            <person name="Chan E.W."/>
            <person name="Chen G."/>
            <person name="Shen Z."/>
            <person name="Chen S."/>
            <person name="Zhang R."/>
        </authorList>
    </citation>
    <scope>NUCLEOTIDE SEQUENCE</scope>
    <source>
        <strain evidence="7">R1692</strain>
    </source>
</reference>
<dbReference type="EMBL" id="JACAGK010000006">
    <property type="protein sequence ID" value="MDM1047297.1"/>
    <property type="molecule type" value="Genomic_DNA"/>
</dbReference>
<keyword evidence="2" id="KW-0805">Transcription regulation</keyword>
<dbReference type="InterPro" id="IPR013324">
    <property type="entry name" value="RNA_pol_sigma_r3/r4-like"/>
</dbReference>
<comment type="similarity">
    <text evidence="1">Belongs to the sigma-70 factor family. ECF subfamily.</text>
</comment>
<dbReference type="PANTHER" id="PTHR43133">
    <property type="entry name" value="RNA POLYMERASE ECF-TYPE SIGMA FACTO"/>
    <property type="match status" value="1"/>
</dbReference>
<comment type="caution">
    <text evidence="7">The sequence shown here is derived from an EMBL/GenBank/DDBJ whole genome shotgun (WGS) entry which is preliminary data.</text>
</comment>
<evidence type="ECO:0000259" key="5">
    <source>
        <dbReference type="Pfam" id="PF04542"/>
    </source>
</evidence>
<dbReference type="InterPro" id="IPR013249">
    <property type="entry name" value="RNA_pol_sigma70_r4_t2"/>
</dbReference>
<evidence type="ECO:0000313" key="7">
    <source>
        <dbReference type="EMBL" id="MDM1047297.1"/>
    </source>
</evidence>
<dbReference type="Gene3D" id="1.10.1740.10">
    <property type="match status" value="1"/>
</dbReference>
<evidence type="ECO:0000256" key="2">
    <source>
        <dbReference type="ARBA" id="ARBA00023015"/>
    </source>
</evidence>
<sequence length="179" mass="21228">MSSTQHFDSREFETLFQQWNRKVYNYALSKTKSTYIAEETVQRVFIKLWQNITQKNIASSIDAQIFTITRSILLDIVKEEYRRKHAMESLPKPSYAPNSLAQLEWKETEGKVERLIDQLPPIRKRVFKLSRFEHLNYKEIAARLNISPRTVENHIALALKTIRKSFSNFLALLFFLKFL</sequence>
<dbReference type="Pfam" id="PF04542">
    <property type="entry name" value="Sigma70_r2"/>
    <property type="match status" value="1"/>
</dbReference>
<evidence type="ECO:0000256" key="4">
    <source>
        <dbReference type="ARBA" id="ARBA00023163"/>
    </source>
</evidence>
<feature type="domain" description="RNA polymerase sigma-70 region 2" evidence="5">
    <location>
        <begin position="15"/>
        <end position="79"/>
    </location>
</feature>
<dbReference type="Pfam" id="PF08281">
    <property type="entry name" value="Sigma70_r4_2"/>
    <property type="match status" value="1"/>
</dbReference>
<dbReference type="InterPro" id="IPR014284">
    <property type="entry name" value="RNA_pol_sigma-70_dom"/>
</dbReference>
<dbReference type="SUPFAM" id="SSF88946">
    <property type="entry name" value="Sigma2 domain of RNA polymerase sigma factors"/>
    <property type="match status" value="1"/>
</dbReference>
<feature type="domain" description="RNA polymerase sigma factor 70 region 4 type 2" evidence="6">
    <location>
        <begin position="111"/>
        <end position="161"/>
    </location>
</feature>